<comment type="subcellular location">
    <subcellularLocation>
        <location evidence="1 9">Cell inner membrane</location>
        <topology evidence="1 9">Multi-pass membrane protein</topology>
    </subcellularLocation>
</comment>
<organism evidence="11 12">
    <name type="scientific">Ramlibacter lithotrophicus</name>
    <dbReference type="NCBI Taxonomy" id="2606681"/>
    <lineage>
        <taxon>Bacteria</taxon>
        <taxon>Pseudomonadati</taxon>
        <taxon>Pseudomonadota</taxon>
        <taxon>Betaproteobacteria</taxon>
        <taxon>Burkholderiales</taxon>
        <taxon>Comamonadaceae</taxon>
        <taxon>Ramlibacter</taxon>
    </lineage>
</organism>
<keyword evidence="4 9" id="KW-0997">Cell inner membrane</keyword>
<dbReference type="GO" id="GO:0015740">
    <property type="term" value="P:C4-dicarboxylate transport"/>
    <property type="evidence" value="ECO:0007669"/>
    <property type="project" value="TreeGrafter"/>
</dbReference>
<comment type="similarity">
    <text evidence="8 9">Belongs to the TRAP transporter small permease family.</text>
</comment>
<dbReference type="InterPro" id="IPR007387">
    <property type="entry name" value="TRAP_DctQ"/>
</dbReference>
<reference evidence="11 12" key="1">
    <citation type="journal article" date="2020" name="Nature">
        <title>Bacterial chemolithoautotrophy via manganese oxidation.</title>
        <authorList>
            <person name="Yu H."/>
            <person name="Leadbetter J.R."/>
        </authorList>
    </citation>
    <scope>NUCLEOTIDE SEQUENCE [LARGE SCALE GENOMIC DNA]</scope>
    <source>
        <strain evidence="11 12">RBP-1</strain>
    </source>
</reference>
<keyword evidence="3" id="KW-1003">Cell membrane</keyword>
<dbReference type="PANTHER" id="PTHR35011:SF2">
    <property type="entry name" value="2,3-DIKETO-L-GULONATE TRAP TRANSPORTER SMALL PERMEASE PROTEIN YIAM"/>
    <property type="match status" value="1"/>
</dbReference>
<evidence type="ECO:0000256" key="1">
    <source>
        <dbReference type="ARBA" id="ARBA00004429"/>
    </source>
</evidence>
<feature type="transmembrane region" description="Helical" evidence="9">
    <location>
        <begin position="91"/>
        <end position="110"/>
    </location>
</feature>
<evidence type="ECO:0000256" key="2">
    <source>
        <dbReference type="ARBA" id="ARBA00022448"/>
    </source>
</evidence>
<sequence length="174" mass="18658">MNRTLLRRGDEMLATAENAFLALSSGLIAILVVAAVFFRYFLNDPLTWTEEFIVTTFTWMLFIGFSSGFAYRMHLRIDALLLVLPAGGRSAVGVLAVTVTLVTLLGLAWFGAEQTYSMLDNQTPMLRISAAWAASAVPASALFAIVHVLGHAINDGAGQALWTTGPANPSEGGH</sequence>
<keyword evidence="5 9" id="KW-0812">Transmembrane</keyword>
<dbReference type="GO" id="GO:0005886">
    <property type="term" value="C:plasma membrane"/>
    <property type="evidence" value="ECO:0007669"/>
    <property type="project" value="UniProtKB-SubCell"/>
</dbReference>
<dbReference type="Proteomes" id="UP000521868">
    <property type="component" value="Unassembled WGS sequence"/>
</dbReference>
<evidence type="ECO:0000256" key="6">
    <source>
        <dbReference type="ARBA" id="ARBA00022989"/>
    </source>
</evidence>
<keyword evidence="7 9" id="KW-0472">Membrane</keyword>
<dbReference type="PANTHER" id="PTHR35011">
    <property type="entry name" value="2,3-DIKETO-L-GULONATE TRAP TRANSPORTER SMALL PERMEASE PROTEIN YIAM"/>
    <property type="match status" value="1"/>
</dbReference>
<comment type="function">
    <text evidence="9">Part of the tripartite ATP-independent periplasmic (TRAP) transport system.</text>
</comment>
<comment type="subunit">
    <text evidence="9">The complex comprises the extracytoplasmic solute receptor protein and the two transmembrane proteins.</text>
</comment>
<feature type="domain" description="Tripartite ATP-independent periplasmic transporters DctQ component" evidence="10">
    <location>
        <begin position="28"/>
        <end position="154"/>
    </location>
</feature>
<evidence type="ECO:0000313" key="12">
    <source>
        <dbReference type="Proteomes" id="UP000521868"/>
    </source>
</evidence>
<accession>A0A7X6DFW8</accession>
<evidence type="ECO:0000256" key="4">
    <source>
        <dbReference type="ARBA" id="ARBA00022519"/>
    </source>
</evidence>
<feature type="transmembrane region" description="Helical" evidence="9">
    <location>
        <begin position="52"/>
        <end position="71"/>
    </location>
</feature>
<gene>
    <name evidence="11" type="ORF">RAMLITH_11200</name>
</gene>
<feature type="transmembrane region" description="Helical" evidence="9">
    <location>
        <begin position="130"/>
        <end position="149"/>
    </location>
</feature>
<dbReference type="InterPro" id="IPR055348">
    <property type="entry name" value="DctQ"/>
</dbReference>
<keyword evidence="6 9" id="KW-1133">Transmembrane helix</keyword>
<keyword evidence="12" id="KW-1185">Reference proteome</keyword>
<dbReference type="EMBL" id="VTOX01000003">
    <property type="protein sequence ID" value="NKE66388.1"/>
    <property type="molecule type" value="Genomic_DNA"/>
</dbReference>
<dbReference type="Pfam" id="PF04290">
    <property type="entry name" value="DctQ"/>
    <property type="match status" value="1"/>
</dbReference>
<proteinExistence type="inferred from homology"/>
<comment type="caution">
    <text evidence="11">The sequence shown here is derived from an EMBL/GenBank/DDBJ whole genome shotgun (WGS) entry which is preliminary data.</text>
</comment>
<evidence type="ECO:0000259" key="10">
    <source>
        <dbReference type="Pfam" id="PF04290"/>
    </source>
</evidence>
<feature type="transmembrane region" description="Helical" evidence="9">
    <location>
        <begin position="20"/>
        <end position="40"/>
    </location>
</feature>
<name>A0A7X6DFW8_9BURK</name>
<evidence type="ECO:0000256" key="9">
    <source>
        <dbReference type="RuleBase" id="RU369079"/>
    </source>
</evidence>
<dbReference type="AlphaFoldDB" id="A0A7X6DFW8"/>
<keyword evidence="2 9" id="KW-0813">Transport</keyword>
<evidence type="ECO:0000256" key="7">
    <source>
        <dbReference type="ARBA" id="ARBA00023136"/>
    </source>
</evidence>
<dbReference type="RefSeq" id="WP_168107498.1">
    <property type="nucleotide sequence ID" value="NZ_VTOX01000003.1"/>
</dbReference>
<evidence type="ECO:0000256" key="8">
    <source>
        <dbReference type="ARBA" id="ARBA00038436"/>
    </source>
</evidence>
<evidence type="ECO:0000256" key="3">
    <source>
        <dbReference type="ARBA" id="ARBA00022475"/>
    </source>
</evidence>
<dbReference type="GO" id="GO:0022857">
    <property type="term" value="F:transmembrane transporter activity"/>
    <property type="evidence" value="ECO:0007669"/>
    <property type="project" value="UniProtKB-UniRule"/>
</dbReference>
<evidence type="ECO:0000256" key="5">
    <source>
        <dbReference type="ARBA" id="ARBA00022692"/>
    </source>
</evidence>
<protein>
    <recommendedName>
        <fullName evidence="9">TRAP transporter small permease protein</fullName>
    </recommendedName>
</protein>
<evidence type="ECO:0000313" key="11">
    <source>
        <dbReference type="EMBL" id="NKE66388.1"/>
    </source>
</evidence>